<keyword evidence="2" id="KW-1003">Cell membrane</keyword>
<evidence type="ECO:0000259" key="7">
    <source>
        <dbReference type="Pfam" id="PF02687"/>
    </source>
</evidence>
<name>A0A1C5GCJ2_MICEH</name>
<dbReference type="Pfam" id="PF02687">
    <property type="entry name" value="FtsX"/>
    <property type="match status" value="1"/>
</dbReference>
<feature type="transmembrane region" description="Helical" evidence="6">
    <location>
        <begin position="403"/>
        <end position="425"/>
    </location>
</feature>
<keyword evidence="9" id="KW-1185">Reference proteome</keyword>
<accession>A0A1C5GCJ2</accession>
<sequence>MTALTHRVALASATIVALLSGWLFIAADAVFTARDARIVSREPVFLDRGDTSAPMAKWAERGDFHHDSQFIVINVVPQRADAPPPPGLPRWPAPGEAFLSPALLAADTDGELQQRYGRFAGEIDADGLAEPAEWLVYLQPTDPTWLDRSGAETRISGFGNPQVTPLTYRTSGLSGRTAHDMYLLMLLVIGVPTLVLIAVAVRSGAEQRDRRLAMLDALGAPARAKSWVLAGEAGLPVAVGILLGGVTAALTTVVDVTVPFVDYRVRSVDLSAGRPALALLAVGTAMLMLALTIAAQLRRRAVQGTRPRAVTARLRTWPRVVFAVAVMLLALATWSAAEAGGVYPNALQMRVFQAAMLVAILTLPAAVASLAVPVARFAARTGRRRGWPAALIGGRWLLDRSAAIARMCAAVVVGLAVLTFLQVYLNQALDAGTWSAQRQLLGDRIVTVRANNPAIEAERFTTTLGTDRTVRVATDRNNNQALVGTCEALAHLGTLTTCMATPTPAPAAYRTFNTTGDAIRSGAASTILWTDPLVGPTVPNGYQIVGFLVFNDEGISGVQAIARTAYATLAFPDVHTSGQYSISGAVDQAHLYSWVWAFGLLGVLVLALTTAIGAIDTFLLQTRSLGPLGAMYTRRRLYTAIAQWNITVPLILAGVVGGAAAAALGYAFSLTRGFGRLSWPLLTGSVLTVTITAIALGLLCGETASRAVRRWRPTAD</sequence>
<evidence type="ECO:0000256" key="5">
    <source>
        <dbReference type="ARBA" id="ARBA00023136"/>
    </source>
</evidence>
<evidence type="ECO:0000256" key="1">
    <source>
        <dbReference type="ARBA" id="ARBA00004651"/>
    </source>
</evidence>
<dbReference type="Proteomes" id="UP000198251">
    <property type="component" value="Chromosome I"/>
</dbReference>
<evidence type="ECO:0000256" key="4">
    <source>
        <dbReference type="ARBA" id="ARBA00022989"/>
    </source>
</evidence>
<dbReference type="EMBL" id="LT607733">
    <property type="protein sequence ID" value="SCG17569.1"/>
    <property type="molecule type" value="Genomic_DNA"/>
</dbReference>
<evidence type="ECO:0000313" key="8">
    <source>
        <dbReference type="EMBL" id="SCG17569.1"/>
    </source>
</evidence>
<evidence type="ECO:0000256" key="2">
    <source>
        <dbReference type="ARBA" id="ARBA00022475"/>
    </source>
</evidence>
<comment type="subcellular location">
    <subcellularLocation>
        <location evidence="1">Cell membrane</location>
        <topology evidence="1">Multi-pass membrane protein</topology>
    </subcellularLocation>
</comment>
<evidence type="ECO:0000313" key="9">
    <source>
        <dbReference type="Proteomes" id="UP000198251"/>
    </source>
</evidence>
<feature type="transmembrane region" description="Helical" evidence="6">
    <location>
        <begin position="276"/>
        <end position="295"/>
    </location>
</feature>
<feature type="transmembrane region" description="Helical" evidence="6">
    <location>
        <begin position="354"/>
        <end position="375"/>
    </location>
</feature>
<dbReference type="GO" id="GO:0005886">
    <property type="term" value="C:plasma membrane"/>
    <property type="evidence" value="ECO:0007669"/>
    <property type="project" value="UniProtKB-SubCell"/>
</dbReference>
<feature type="transmembrane region" description="Helical" evidence="6">
    <location>
        <begin position="233"/>
        <end position="256"/>
    </location>
</feature>
<reference evidence="8 9" key="1">
    <citation type="submission" date="2016-06" db="EMBL/GenBank/DDBJ databases">
        <authorList>
            <person name="Kjaerup R.B."/>
            <person name="Dalgaard T.S."/>
            <person name="Juul-Madsen H.R."/>
        </authorList>
    </citation>
    <scope>NUCLEOTIDE SEQUENCE [LARGE SCALE GENOMIC DNA]</scope>
    <source>
        <strain evidence="8 9">DSM 43913</strain>
    </source>
</reference>
<organism evidence="8 9">
    <name type="scientific">Micromonospora echinofusca</name>
    <dbReference type="NCBI Taxonomy" id="47858"/>
    <lineage>
        <taxon>Bacteria</taxon>
        <taxon>Bacillati</taxon>
        <taxon>Actinomycetota</taxon>
        <taxon>Actinomycetes</taxon>
        <taxon>Micromonosporales</taxon>
        <taxon>Micromonosporaceae</taxon>
        <taxon>Micromonospora</taxon>
    </lineage>
</organism>
<dbReference type="InterPro" id="IPR003838">
    <property type="entry name" value="ABC3_permease_C"/>
</dbReference>
<feature type="transmembrane region" description="Helical" evidence="6">
    <location>
        <begin position="181"/>
        <end position="201"/>
    </location>
</feature>
<evidence type="ECO:0000256" key="3">
    <source>
        <dbReference type="ARBA" id="ARBA00022692"/>
    </source>
</evidence>
<gene>
    <name evidence="8" type="ORF">GA0070610_3883</name>
</gene>
<dbReference type="AlphaFoldDB" id="A0A1C5GCJ2"/>
<feature type="transmembrane region" description="Helical" evidence="6">
    <location>
        <begin position="641"/>
        <end position="667"/>
    </location>
</feature>
<protein>
    <submittedName>
        <fullName evidence="8">FtsX-like permease family protein</fullName>
    </submittedName>
</protein>
<keyword evidence="3 6" id="KW-0812">Transmembrane</keyword>
<proteinExistence type="predicted"/>
<feature type="transmembrane region" description="Helical" evidence="6">
    <location>
        <begin position="316"/>
        <end position="334"/>
    </location>
</feature>
<keyword evidence="5 6" id="KW-0472">Membrane</keyword>
<keyword evidence="4 6" id="KW-1133">Transmembrane helix</keyword>
<evidence type="ECO:0000256" key="6">
    <source>
        <dbReference type="SAM" id="Phobius"/>
    </source>
</evidence>
<feature type="transmembrane region" description="Helical" evidence="6">
    <location>
        <begin position="594"/>
        <end position="620"/>
    </location>
</feature>
<feature type="transmembrane region" description="Helical" evidence="6">
    <location>
        <begin position="679"/>
        <end position="700"/>
    </location>
</feature>
<feature type="domain" description="ABC3 transporter permease C-terminal" evidence="7">
    <location>
        <begin position="185"/>
        <end position="298"/>
    </location>
</feature>